<accession>L9XH58</accession>
<keyword evidence="1" id="KW-0472">Membrane</keyword>
<protein>
    <recommendedName>
        <fullName evidence="4">CbaC protein</fullName>
    </recommendedName>
</protein>
<sequence>MRVSKGALLVGIVLLVPFVIELRTALSWFGIEITVVESALVGLALAVAITAWALWPPNEDGEAADRS</sequence>
<keyword evidence="1" id="KW-0812">Transmembrane</keyword>
<dbReference type="EMBL" id="AOIA01000091">
    <property type="protein sequence ID" value="ELY61040.1"/>
    <property type="molecule type" value="Genomic_DNA"/>
</dbReference>
<feature type="transmembrane region" description="Helical" evidence="1">
    <location>
        <begin position="33"/>
        <end position="55"/>
    </location>
</feature>
<evidence type="ECO:0000313" key="3">
    <source>
        <dbReference type="Proteomes" id="UP000011531"/>
    </source>
</evidence>
<keyword evidence="1" id="KW-1133">Transmembrane helix</keyword>
<name>L9XH58_9EURY</name>
<proteinExistence type="predicted"/>
<organism evidence="2 3">
    <name type="scientific">Natronococcus jeotgali DSM 18795</name>
    <dbReference type="NCBI Taxonomy" id="1227498"/>
    <lineage>
        <taxon>Archaea</taxon>
        <taxon>Methanobacteriati</taxon>
        <taxon>Methanobacteriota</taxon>
        <taxon>Stenosarchaea group</taxon>
        <taxon>Halobacteria</taxon>
        <taxon>Halobacteriales</taxon>
        <taxon>Natrialbaceae</taxon>
        <taxon>Natronococcus</taxon>
    </lineage>
</organism>
<keyword evidence="3" id="KW-1185">Reference proteome</keyword>
<dbReference type="AlphaFoldDB" id="L9XH58"/>
<gene>
    <name evidence="2" type="ORF">C492_09880</name>
</gene>
<dbReference type="Proteomes" id="UP000011531">
    <property type="component" value="Unassembled WGS sequence"/>
</dbReference>
<dbReference type="RefSeq" id="WP_008422860.1">
    <property type="nucleotide sequence ID" value="NZ_AOIA01000091.1"/>
</dbReference>
<dbReference type="OrthoDB" id="177830at2157"/>
<evidence type="ECO:0000313" key="2">
    <source>
        <dbReference type="EMBL" id="ELY61040.1"/>
    </source>
</evidence>
<dbReference type="STRING" id="1227498.C492_09880"/>
<evidence type="ECO:0008006" key="4">
    <source>
        <dbReference type="Google" id="ProtNLM"/>
    </source>
</evidence>
<comment type="caution">
    <text evidence="2">The sequence shown here is derived from an EMBL/GenBank/DDBJ whole genome shotgun (WGS) entry which is preliminary data.</text>
</comment>
<reference evidence="2 3" key="1">
    <citation type="journal article" date="2014" name="PLoS Genet.">
        <title>Phylogenetically driven sequencing of extremely halophilic archaea reveals strategies for static and dynamic osmo-response.</title>
        <authorList>
            <person name="Becker E.A."/>
            <person name="Seitzer P.M."/>
            <person name="Tritt A."/>
            <person name="Larsen D."/>
            <person name="Krusor M."/>
            <person name="Yao A.I."/>
            <person name="Wu D."/>
            <person name="Madern D."/>
            <person name="Eisen J.A."/>
            <person name="Darling A.E."/>
            <person name="Facciotti M.T."/>
        </authorList>
    </citation>
    <scope>NUCLEOTIDE SEQUENCE [LARGE SCALE GENOMIC DNA]</scope>
    <source>
        <strain evidence="2 3">DSM 18795</strain>
    </source>
</reference>
<feature type="transmembrane region" description="Helical" evidence="1">
    <location>
        <begin position="6"/>
        <end position="26"/>
    </location>
</feature>
<evidence type="ECO:0000256" key="1">
    <source>
        <dbReference type="SAM" id="Phobius"/>
    </source>
</evidence>